<evidence type="ECO:0000313" key="3">
    <source>
        <dbReference type="WBParaSite" id="ALUE_0001228201-mRNA-1"/>
    </source>
</evidence>
<evidence type="ECO:0000256" key="1">
    <source>
        <dbReference type="SAM" id="Phobius"/>
    </source>
</evidence>
<name>A0A0M3I5N9_ASCLU</name>
<accession>A0A0M3I5N9</accession>
<protein>
    <submittedName>
        <fullName evidence="3">Uncharacterized protein</fullName>
    </submittedName>
</protein>
<reference evidence="3" key="1">
    <citation type="submission" date="2017-02" db="UniProtKB">
        <authorList>
            <consortium name="WormBaseParasite"/>
        </authorList>
    </citation>
    <scope>IDENTIFICATION</scope>
</reference>
<dbReference type="WBParaSite" id="ALUE_0001228201-mRNA-1">
    <property type="protein sequence ID" value="ALUE_0001228201-mRNA-1"/>
    <property type="gene ID" value="ALUE_0001228201"/>
</dbReference>
<keyword evidence="2" id="KW-1185">Reference proteome</keyword>
<keyword evidence="1" id="KW-1133">Transmembrane helix</keyword>
<organism evidence="2 3">
    <name type="scientific">Ascaris lumbricoides</name>
    <name type="common">Giant roundworm</name>
    <dbReference type="NCBI Taxonomy" id="6252"/>
    <lineage>
        <taxon>Eukaryota</taxon>
        <taxon>Metazoa</taxon>
        <taxon>Ecdysozoa</taxon>
        <taxon>Nematoda</taxon>
        <taxon>Chromadorea</taxon>
        <taxon>Rhabditida</taxon>
        <taxon>Spirurina</taxon>
        <taxon>Ascaridomorpha</taxon>
        <taxon>Ascaridoidea</taxon>
        <taxon>Ascarididae</taxon>
        <taxon>Ascaris</taxon>
    </lineage>
</organism>
<dbReference type="AlphaFoldDB" id="A0A0M3I5N9"/>
<sequence>MSLPPNILYVHVYLSICLLGSSHLRLPHTLD</sequence>
<proteinExistence type="predicted"/>
<evidence type="ECO:0000313" key="2">
    <source>
        <dbReference type="Proteomes" id="UP000036681"/>
    </source>
</evidence>
<dbReference type="Proteomes" id="UP000036681">
    <property type="component" value="Unplaced"/>
</dbReference>
<keyword evidence="1" id="KW-0812">Transmembrane</keyword>
<feature type="transmembrane region" description="Helical" evidence="1">
    <location>
        <begin position="6"/>
        <end position="26"/>
    </location>
</feature>
<keyword evidence="1" id="KW-0472">Membrane</keyword>